<dbReference type="InterPro" id="IPR003660">
    <property type="entry name" value="HAMP_dom"/>
</dbReference>
<dbReference type="GO" id="GO:0007165">
    <property type="term" value="P:signal transduction"/>
    <property type="evidence" value="ECO:0007669"/>
    <property type="project" value="InterPro"/>
</dbReference>
<dbReference type="SUPFAM" id="SSF158472">
    <property type="entry name" value="HAMP domain-like"/>
    <property type="match status" value="1"/>
</dbReference>
<sequence>MPLRLRFLVALLAVIAVSEAVIVVTFYKQQQQYSITERMVTLGDRMHSIADFQFGVAQVALQASAAGAHQVSKLRSELDSFQAAAKPESREERLALRTLGPRFESLVRARAQFDRSPRTSRRGSAAQKRLFRHATALVTTTEELHRDADLQIRSAEATAETRQNEAFRTLVVGSAISLLAAIVLALLLARTVSHPVARLAAGARELGSGRLEHRLAVESRDEIGIVAEEFNRMAAQLEE</sequence>
<evidence type="ECO:0000259" key="2">
    <source>
        <dbReference type="PROSITE" id="PS50885"/>
    </source>
</evidence>
<dbReference type="PANTHER" id="PTHR32089">
    <property type="entry name" value="METHYL-ACCEPTING CHEMOTAXIS PROTEIN MCPB"/>
    <property type="match status" value="1"/>
</dbReference>
<comment type="caution">
    <text evidence="3">The sequence shown here is derived from an EMBL/GenBank/DDBJ whole genome shotgun (WGS) entry which is preliminary data.</text>
</comment>
<gene>
    <name evidence="3" type="ORF">LCGC14_2320550</name>
</gene>
<organism evidence="3">
    <name type="scientific">marine sediment metagenome</name>
    <dbReference type="NCBI Taxonomy" id="412755"/>
    <lineage>
        <taxon>unclassified sequences</taxon>
        <taxon>metagenomes</taxon>
        <taxon>ecological metagenomes</taxon>
    </lineage>
</organism>
<dbReference type="CDD" id="cd06225">
    <property type="entry name" value="HAMP"/>
    <property type="match status" value="1"/>
</dbReference>
<dbReference type="GO" id="GO:0016020">
    <property type="term" value="C:membrane"/>
    <property type="evidence" value="ECO:0007669"/>
    <property type="project" value="InterPro"/>
</dbReference>
<evidence type="ECO:0000313" key="3">
    <source>
        <dbReference type="EMBL" id="KKL48935.1"/>
    </source>
</evidence>
<dbReference type="AlphaFoldDB" id="A0A0F9EVG4"/>
<name>A0A0F9EVG4_9ZZZZ</name>
<dbReference type="PANTHER" id="PTHR32089:SF112">
    <property type="entry name" value="LYSOZYME-LIKE PROTEIN-RELATED"/>
    <property type="match status" value="1"/>
</dbReference>
<evidence type="ECO:0000256" key="1">
    <source>
        <dbReference type="SAM" id="Phobius"/>
    </source>
</evidence>
<feature type="non-terminal residue" evidence="3">
    <location>
        <position position="239"/>
    </location>
</feature>
<proteinExistence type="predicted"/>
<reference evidence="3" key="1">
    <citation type="journal article" date="2015" name="Nature">
        <title>Complex archaea that bridge the gap between prokaryotes and eukaryotes.</title>
        <authorList>
            <person name="Spang A."/>
            <person name="Saw J.H."/>
            <person name="Jorgensen S.L."/>
            <person name="Zaremba-Niedzwiedzka K."/>
            <person name="Martijn J."/>
            <person name="Lind A.E."/>
            <person name="van Eijk R."/>
            <person name="Schleper C."/>
            <person name="Guy L."/>
            <person name="Ettema T.J."/>
        </authorList>
    </citation>
    <scope>NUCLEOTIDE SEQUENCE</scope>
</reference>
<dbReference type="PROSITE" id="PS50885">
    <property type="entry name" value="HAMP"/>
    <property type="match status" value="1"/>
</dbReference>
<keyword evidence="1" id="KW-0812">Transmembrane</keyword>
<dbReference type="SMART" id="SM00304">
    <property type="entry name" value="HAMP"/>
    <property type="match status" value="1"/>
</dbReference>
<protein>
    <recommendedName>
        <fullName evidence="2">HAMP domain-containing protein</fullName>
    </recommendedName>
</protein>
<dbReference type="Pfam" id="PF00672">
    <property type="entry name" value="HAMP"/>
    <property type="match status" value="1"/>
</dbReference>
<dbReference type="Gene3D" id="6.10.340.10">
    <property type="match status" value="1"/>
</dbReference>
<accession>A0A0F9EVG4</accession>
<keyword evidence="1" id="KW-1133">Transmembrane helix</keyword>
<feature type="domain" description="HAMP" evidence="2">
    <location>
        <begin position="190"/>
        <end position="239"/>
    </location>
</feature>
<dbReference type="EMBL" id="LAZR01033143">
    <property type="protein sequence ID" value="KKL48935.1"/>
    <property type="molecule type" value="Genomic_DNA"/>
</dbReference>
<keyword evidence="1" id="KW-0472">Membrane</keyword>
<feature type="transmembrane region" description="Helical" evidence="1">
    <location>
        <begin position="170"/>
        <end position="189"/>
    </location>
</feature>